<dbReference type="InterPro" id="IPR029070">
    <property type="entry name" value="Chitinase_insertion_sf"/>
</dbReference>
<dbReference type="InterPro" id="IPR017853">
    <property type="entry name" value="GH"/>
</dbReference>
<dbReference type="GO" id="GO:0004568">
    <property type="term" value="F:chitinase activity"/>
    <property type="evidence" value="ECO:0007669"/>
    <property type="project" value="TreeGrafter"/>
</dbReference>
<dbReference type="GeneID" id="120269378"/>
<dbReference type="Gene3D" id="3.10.50.10">
    <property type="match status" value="1"/>
</dbReference>
<evidence type="ECO:0000259" key="6">
    <source>
        <dbReference type="PROSITE" id="PS51910"/>
    </source>
</evidence>
<accession>A0AB40BYS5</accession>
<dbReference type="SMART" id="SM00636">
    <property type="entry name" value="Glyco_18"/>
    <property type="match status" value="1"/>
</dbReference>
<sequence length="391" mass="42016">MYICTYISSIQAIRSKAQGKTKMGRQTLTLILLLLTTTTTLHLSTAAQTNIKGAYWFQESEFPVSSIDSSLFTHLFCAFADIDSTTYKLSIPSSCSSFTSTVRQSNPSIITLLSIAGGNQSRSSILSSMARQSSSRKTFIDSSISLARTYGFSGLDLDWEYPETPTDMTNLATLINEWRTAINEEAQTSGESALLLTAAVSATPTLNSPSYPVSSINAGMDFVNIMAYDFYAPTYTPQVTSAHAALKDTSGGISGSSGVTAWINAGLPVNKMVFGLPFYGYAWEHSDEANHGLGAPATGVATGDGIDSSGAISFKNIKSFIESSGAETVYDSEVVVSYCYSGRIWIGYDDVEAVGAKVSYVKENGLRGYFAWSVDKDDNWLLSQKASTTMG</sequence>
<organism evidence="7 8">
    <name type="scientific">Dioscorea cayennensis subsp. rotundata</name>
    <name type="common">White Guinea yam</name>
    <name type="synonym">Dioscorea rotundata</name>
    <dbReference type="NCBI Taxonomy" id="55577"/>
    <lineage>
        <taxon>Eukaryota</taxon>
        <taxon>Viridiplantae</taxon>
        <taxon>Streptophyta</taxon>
        <taxon>Embryophyta</taxon>
        <taxon>Tracheophyta</taxon>
        <taxon>Spermatophyta</taxon>
        <taxon>Magnoliopsida</taxon>
        <taxon>Liliopsida</taxon>
        <taxon>Dioscoreales</taxon>
        <taxon>Dioscoreaceae</taxon>
        <taxon>Dioscorea</taxon>
    </lineage>
</organism>
<dbReference type="PANTHER" id="PTHR11177:SF383">
    <property type="entry name" value="GLYCOSYL HYDROLASE FAMILY PROTEIN WITH CHITINASE INSERTION DOMAIN-CONTAINING PROTEIN"/>
    <property type="match status" value="1"/>
</dbReference>
<dbReference type="InterPro" id="IPR050314">
    <property type="entry name" value="Glycosyl_Hydrlase_18"/>
</dbReference>
<evidence type="ECO:0000256" key="3">
    <source>
        <dbReference type="ARBA" id="ARBA00022801"/>
    </source>
</evidence>
<dbReference type="SUPFAM" id="SSF51445">
    <property type="entry name" value="(Trans)glycosidases"/>
    <property type="match status" value="1"/>
</dbReference>
<dbReference type="GO" id="GO:0005576">
    <property type="term" value="C:extracellular region"/>
    <property type="evidence" value="ECO:0007669"/>
    <property type="project" value="TreeGrafter"/>
</dbReference>
<evidence type="ECO:0000256" key="2">
    <source>
        <dbReference type="ARBA" id="ARBA00022729"/>
    </source>
</evidence>
<evidence type="ECO:0000313" key="8">
    <source>
        <dbReference type="RefSeq" id="XP_039132651.1"/>
    </source>
</evidence>
<dbReference type="GO" id="GO:0008061">
    <property type="term" value="F:chitin binding"/>
    <property type="evidence" value="ECO:0007669"/>
    <property type="project" value="InterPro"/>
</dbReference>
<dbReference type="GO" id="GO:0005975">
    <property type="term" value="P:carbohydrate metabolic process"/>
    <property type="evidence" value="ECO:0007669"/>
    <property type="project" value="InterPro"/>
</dbReference>
<dbReference type="Pfam" id="PF00704">
    <property type="entry name" value="Glyco_hydro_18"/>
    <property type="match status" value="1"/>
</dbReference>
<dbReference type="CDD" id="cd02879">
    <property type="entry name" value="GH18_plant_chitinase_class_V"/>
    <property type="match status" value="1"/>
</dbReference>
<comment type="similarity">
    <text evidence="1">Belongs to the glycosyl hydrolase 18 family. Chitinase class V subfamily.</text>
</comment>
<keyword evidence="4" id="KW-0325">Glycoprotein</keyword>
<evidence type="ECO:0000256" key="1">
    <source>
        <dbReference type="ARBA" id="ARBA00008682"/>
    </source>
</evidence>
<keyword evidence="5" id="KW-0326">Glycosidase</keyword>
<gene>
    <name evidence="8" type="primary">LOC120269378</name>
</gene>
<keyword evidence="3" id="KW-0378">Hydrolase</keyword>
<keyword evidence="7" id="KW-1185">Reference proteome</keyword>
<evidence type="ECO:0000313" key="7">
    <source>
        <dbReference type="Proteomes" id="UP001515500"/>
    </source>
</evidence>
<keyword evidence="2" id="KW-0732">Signal</keyword>
<dbReference type="AlphaFoldDB" id="A0AB40BYS5"/>
<feature type="domain" description="GH18" evidence="6">
    <location>
        <begin position="50"/>
        <end position="391"/>
    </location>
</feature>
<dbReference type="InterPro" id="IPR011583">
    <property type="entry name" value="Chitinase_II/V-like_cat"/>
</dbReference>
<proteinExistence type="inferred from homology"/>
<dbReference type="SUPFAM" id="SSF54556">
    <property type="entry name" value="Chitinase insertion domain"/>
    <property type="match status" value="1"/>
</dbReference>
<dbReference type="FunFam" id="3.10.50.10:FF:000003">
    <property type="entry name" value="Class V chitinase CHIT5b"/>
    <property type="match status" value="1"/>
</dbReference>
<name>A0AB40BYS5_DIOCR</name>
<protein>
    <submittedName>
        <fullName evidence="8">Class V chitinase-like</fullName>
    </submittedName>
</protein>
<dbReference type="Proteomes" id="UP001515500">
    <property type="component" value="Chromosome 9"/>
</dbReference>
<reference evidence="8" key="1">
    <citation type="submission" date="2025-08" db="UniProtKB">
        <authorList>
            <consortium name="RefSeq"/>
        </authorList>
    </citation>
    <scope>IDENTIFICATION</scope>
</reference>
<evidence type="ECO:0000256" key="5">
    <source>
        <dbReference type="ARBA" id="ARBA00023295"/>
    </source>
</evidence>
<dbReference type="PROSITE" id="PS51910">
    <property type="entry name" value="GH18_2"/>
    <property type="match status" value="1"/>
</dbReference>
<evidence type="ECO:0000256" key="4">
    <source>
        <dbReference type="ARBA" id="ARBA00023180"/>
    </source>
</evidence>
<dbReference type="Gene3D" id="3.20.20.80">
    <property type="entry name" value="Glycosidases"/>
    <property type="match status" value="1"/>
</dbReference>
<dbReference type="RefSeq" id="XP_039132651.1">
    <property type="nucleotide sequence ID" value="XM_039276717.1"/>
</dbReference>
<dbReference type="PANTHER" id="PTHR11177">
    <property type="entry name" value="CHITINASE"/>
    <property type="match status" value="1"/>
</dbReference>
<dbReference type="InterPro" id="IPR001223">
    <property type="entry name" value="Glyco_hydro18_cat"/>
</dbReference>
<dbReference type="GO" id="GO:0006032">
    <property type="term" value="P:chitin catabolic process"/>
    <property type="evidence" value="ECO:0007669"/>
    <property type="project" value="TreeGrafter"/>
</dbReference>